<feature type="compositionally biased region" description="Basic and acidic residues" evidence="1">
    <location>
        <begin position="1"/>
        <end position="10"/>
    </location>
</feature>
<protein>
    <submittedName>
        <fullName evidence="2">Uncharacterized protein</fullName>
    </submittedName>
</protein>
<name>A0AAV9ZEC2_9AGAR</name>
<accession>A0AAV9ZEC2</accession>
<evidence type="ECO:0000256" key="1">
    <source>
        <dbReference type="SAM" id="MobiDB-lite"/>
    </source>
</evidence>
<feature type="region of interest" description="Disordered" evidence="1">
    <location>
        <begin position="1"/>
        <end position="39"/>
    </location>
</feature>
<dbReference type="Proteomes" id="UP001362999">
    <property type="component" value="Unassembled WGS sequence"/>
</dbReference>
<comment type="caution">
    <text evidence="2">The sequence shown here is derived from an EMBL/GenBank/DDBJ whole genome shotgun (WGS) entry which is preliminary data.</text>
</comment>
<proteinExistence type="predicted"/>
<sequence>MRWRSLHLDEPVASSTRQLPPPLLPHPAPPRLRSPPRPVFSSSVSLQATSVYGVIKHPRPHLRRRCTQLQHCRGQPTPPFTDRIPAAARAGVKATSLPFPLQVPDPPLTPPRPLVPSSLGTPLAYAAQIPPLSPLPPSYFKCTALSPPDPLPFLVSRSTPPPMTLSISNLPALRRGVPLYTPLANLQMHSFRAGNSSGTSTTCASPRLPTHAHTHPRADASYTRLPRDGASPTARHITFDADADELTSSPPIPQAVCSRFSAETKTRHTDIATPPPALAPLSTYLDATRSTLSKFQSPRRRSNPRQVPPKPV</sequence>
<dbReference type="AlphaFoldDB" id="A0AAV9ZEC2"/>
<keyword evidence="3" id="KW-1185">Reference proteome</keyword>
<organism evidence="2 3">
    <name type="scientific">Favolaschia claudopus</name>
    <dbReference type="NCBI Taxonomy" id="2862362"/>
    <lineage>
        <taxon>Eukaryota</taxon>
        <taxon>Fungi</taxon>
        <taxon>Dikarya</taxon>
        <taxon>Basidiomycota</taxon>
        <taxon>Agaricomycotina</taxon>
        <taxon>Agaricomycetes</taxon>
        <taxon>Agaricomycetidae</taxon>
        <taxon>Agaricales</taxon>
        <taxon>Marasmiineae</taxon>
        <taxon>Mycenaceae</taxon>
        <taxon>Favolaschia</taxon>
    </lineage>
</organism>
<feature type="region of interest" description="Disordered" evidence="1">
    <location>
        <begin position="289"/>
        <end position="312"/>
    </location>
</feature>
<evidence type="ECO:0000313" key="3">
    <source>
        <dbReference type="Proteomes" id="UP001362999"/>
    </source>
</evidence>
<feature type="region of interest" description="Disordered" evidence="1">
    <location>
        <begin position="196"/>
        <end position="230"/>
    </location>
</feature>
<feature type="compositionally biased region" description="Pro residues" evidence="1">
    <location>
        <begin position="19"/>
        <end position="38"/>
    </location>
</feature>
<evidence type="ECO:0000313" key="2">
    <source>
        <dbReference type="EMBL" id="KAK6980673.1"/>
    </source>
</evidence>
<reference evidence="2 3" key="1">
    <citation type="journal article" date="2024" name="J Genomics">
        <title>Draft genome sequencing and assembly of Favolaschia claudopus CIRM-BRFM 2984 isolated from oak limbs.</title>
        <authorList>
            <person name="Navarro D."/>
            <person name="Drula E."/>
            <person name="Chaduli D."/>
            <person name="Cazenave R."/>
            <person name="Ahrendt S."/>
            <person name="Wang J."/>
            <person name="Lipzen A."/>
            <person name="Daum C."/>
            <person name="Barry K."/>
            <person name="Grigoriev I.V."/>
            <person name="Favel A."/>
            <person name="Rosso M.N."/>
            <person name="Martin F."/>
        </authorList>
    </citation>
    <scope>NUCLEOTIDE SEQUENCE [LARGE SCALE GENOMIC DNA]</scope>
    <source>
        <strain evidence="2 3">CIRM-BRFM 2984</strain>
    </source>
</reference>
<dbReference type="EMBL" id="JAWWNJ010000157">
    <property type="protein sequence ID" value="KAK6980673.1"/>
    <property type="molecule type" value="Genomic_DNA"/>
</dbReference>
<gene>
    <name evidence="2" type="ORF">R3P38DRAFT_3294216</name>
</gene>